<accession>A0A1X2I8S4</accession>
<evidence type="ECO:0000256" key="3">
    <source>
        <dbReference type="SAM" id="MobiDB-lite"/>
    </source>
</evidence>
<dbReference type="PROSITE" id="PS51898">
    <property type="entry name" value="TYR_RECOMBINASE"/>
    <property type="match status" value="1"/>
</dbReference>
<dbReference type="InterPro" id="IPR010998">
    <property type="entry name" value="Integrase_recombinase_N"/>
</dbReference>
<dbReference type="GO" id="GO:0006310">
    <property type="term" value="P:DNA recombination"/>
    <property type="evidence" value="ECO:0007669"/>
    <property type="project" value="UniProtKB-KW"/>
</dbReference>
<dbReference type="GO" id="GO:0015074">
    <property type="term" value="P:DNA integration"/>
    <property type="evidence" value="ECO:0007669"/>
    <property type="project" value="InterPro"/>
</dbReference>
<evidence type="ECO:0000256" key="2">
    <source>
        <dbReference type="ARBA" id="ARBA00023172"/>
    </source>
</evidence>
<proteinExistence type="predicted"/>
<feature type="region of interest" description="Disordered" evidence="3">
    <location>
        <begin position="80"/>
        <end position="115"/>
    </location>
</feature>
<dbReference type="OrthoDB" id="2438604at2759"/>
<sequence length="461" mass="52266">MTIQNDWALSPQAYQLLDHLWGPHHIDLFASPTNAKIPHNFVSWNYHPTAAWINAFSRDWTTIPGRHTDHTELALSTVVANPPANDPLSPSSPTTISTIDTTSRRRRRSPSPEVEFDRMEHLNKRFRAAQLSHSAINTIQATQHSRTRNYQTYQRLFVAWCRQRTIDPNIPHAPTIISFLADTREAKNWAVSTTLNAKSAILDLYSIIEQQNIRSDSTYVIYIKALKDSKIPTRRTFDYDLTPVFDHIRSLGSNDTMSRLSLSRKTAWLLAMCGFLRPSDLHRMDLDLSEVNRSGHLVLHIVAPKDKRKGSRRIKSVTIHPHRDPVFCPVQAFISYRQRLAVDPLRAPHPIAPATTINYFFRNTHQLGSQVTSTTISRYMSDIMQHIGRAPDAPIPDPRHLGSTLAATAGLSVDDIVAHGGWASQDTFLLFYRQSSETHTDFTNSTLDQQPRSQSGLCNVM</sequence>
<feature type="region of interest" description="Disordered" evidence="3">
    <location>
        <begin position="440"/>
        <end position="461"/>
    </location>
</feature>
<protein>
    <recommendedName>
        <fullName evidence="4">Tyr recombinase domain-containing protein</fullName>
    </recommendedName>
</protein>
<dbReference type="Proteomes" id="UP000193560">
    <property type="component" value="Unassembled WGS sequence"/>
</dbReference>
<dbReference type="SUPFAM" id="SSF56349">
    <property type="entry name" value="DNA breaking-rejoining enzymes"/>
    <property type="match status" value="1"/>
</dbReference>
<dbReference type="InterPro" id="IPR013762">
    <property type="entry name" value="Integrase-like_cat_sf"/>
</dbReference>
<dbReference type="InterPro" id="IPR002104">
    <property type="entry name" value="Integrase_catalytic"/>
</dbReference>
<dbReference type="STRING" id="90262.A0A1X2I8S4"/>
<dbReference type="Gene3D" id="1.10.443.10">
    <property type="entry name" value="Intergrase catalytic core"/>
    <property type="match status" value="1"/>
</dbReference>
<dbReference type="InterPro" id="IPR011010">
    <property type="entry name" value="DNA_brk_join_enz"/>
</dbReference>
<keyword evidence="1" id="KW-0238">DNA-binding</keyword>
<dbReference type="EMBL" id="MCGE01000021">
    <property type="protein sequence ID" value="ORZ11611.1"/>
    <property type="molecule type" value="Genomic_DNA"/>
</dbReference>
<evidence type="ECO:0000256" key="1">
    <source>
        <dbReference type="ARBA" id="ARBA00023125"/>
    </source>
</evidence>
<reference evidence="5 6" key="1">
    <citation type="submission" date="2016-07" db="EMBL/GenBank/DDBJ databases">
        <title>Pervasive Adenine N6-methylation of Active Genes in Fungi.</title>
        <authorList>
            <consortium name="DOE Joint Genome Institute"/>
            <person name="Mondo S.J."/>
            <person name="Dannebaum R.O."/>
            <person name="Kuo R.C."/>
            <person name="Labutti K."/>
            <person name="Haridas S."/>
            <person name="Kuo A."/>
            <person name="Salamov A."/>
            <person name="Ahrendt S.R."/>
            <person name="Lipzen A."/>
            <person name="Sullivan W."/>
            <person name="Andreopoulos W.B."/>
            <person name="Clum A."/>
            <person name="Lindquist E."/>
            <person name="Daum C."/>
            <person name="Ramamoorthy G.K."/>
            <person name="Gryganskyi A."/>
            <person name="Culley D."/>
            <person name="Magnuson J.K."/>
            <person name="James T.Y."/>
            <person name="O'Malley M.A."/>
            <person name="Stajich J.E."/>
            <person name="Spatafora J.W."/>
            <person name="Visel A."/>
            <person name="Grigoriev I.V."/>
        </authorList>
    </citation>
    <scope>NUCLEOTIDE SEQUENCE [LARGE SCALE GENOMIC DNA]</scope>
    <source>
        <strain evidence="5 6">NRRL 1336</strain>
    </source>
</reference>
<feature type="domain" description="Tyr recombinase" evidence="4">
    <location>
        <begin position="230"/>
        <end position="445"/>
    </location>
</feature>
<comment type="caution">
    <text evidence="5">The sequence shown here is derived from an EMBL/GenBank/DDBJ whole genome shotgun (WGS) entry which is preliminary data.</text>
</comment>
<keyword evidence="6" id="KW-1185">Reference proteome</keyword>
<organism evidence="5 6">
    <name type="scientific">Absidia repens</name>
    <dbReference type="NCBI Taxonomy" id="90262"/>
    <lineage>
        <taxon>Eukaryota</taxon>
        <taxon>Fungi</taxon>
        <taxon>Fungi incertae sedis</taxon>
        <taxon>Mucoromycota</taxon>
        <taxon>Mucoromycotina</taxon>
        <taxon>Mucoromycetes</taxon>
        <taxon>Mucorales</taxon>
        <taxon>Cunninghamellaceae</taxon>
        <taxon>Absidia</taxon>
    </lineage>
</organism>
<name>A0A1X2I8S4_9FUNG</name>
<feature type="compositionally biased region" description="Low complexity" evidence="3">
    <location>
        <begin position="86"/>
        <end position="101"/>
    </location>
</feature>
<dbReference type="PANTHER" id="PTHR35617:SF3">
    <property type="entry name" value="CORE-BINDING (CB) DOMAIN-CONTAINING PROTEIN"/>
    <property type="match status" value="1"/>
</dbReference>
<evidence type="ECO:0000313" key="5">
    <source>
        <dbReference type="EMBL" id="ORZ11611.1"/>
    </source>
</evidence>
<dbReference type="PANTHER" id="PTHR35617">
    <property type="entry name" value="PHAGE_INTEGRASE DOMAIN-CONTAINING PROTEIN"/>
    <property type="match status" value="1"/>
</dbReference>
<dbReference type="GO" id="GO:0003677">
    <property type="term" value="F:DNA binding"/>
    <property type="evidence" value="ECO:0007669"/>
    <property type="project" value="UniProtKB-KW"/>
</dbReference>
<gene>
    <name evidence="5" type="ORF">BCR42DRAFT_379938</name>
</gene>
<evidence type="ECO:0000313" key="6">
    <source>
        <dbReference type="Proteomes" id="UP000193560"/>
    </source>
</evidence>
<keyword evidence="2" id="KW-0233">DNA recombination</keyword>
<dbReference type="Gene3D" id="1.10.150.130">
    <property type="match status" value="1"/>
</dbReference>
<evidence type="ECO:0000259" key="4">
    <source>
        <dbReference type="PROSITE" id="PS51898"/>
    </source>
</evidence>
<dbReference type="AlphaFoldDB" id="A0A1X2I8S4"/>